<keyword evidence="1" id="KW-0614">Plasmid</keyword>
<dbReference type="KEGG" id="gba:J421_5467"/>
<dbReference type="Pfam" id="PF05638">
    <property type="entry name" value="T6SS_HCP"/>
    <property type="match status" value="1"/>
</dbReference>
<protein>
    <recommendedName>
        <fullName evidence="3">Type VI secretion system effector, Hcp1 family</fullName>
    </recommendedName>
</protein>
<dbReference type="Gene3D" id="2.30.110.20">
    <property type="entry name" value="Hcp1-like"/>
    <property type="match status" value="1"/>
</dbReference>
<dbReference type="InterPro" id="IPR053165">
    <property type="entry name" value="HSI-I_assembly_Hcp1"/>
</dbReference>
<dbReference type="SUPFAM" id="SSF141452">
    <property type="entry name" value="Hcp1-like"/>
    <property type="match status" value="1"/>
</dbReference>
<dbReference type="RefSeq" id="WP_025414317.1">
    <property type="nucleotide sequence ID" value="NZ_CP007129.1"/>
</dbReference>
<dbReference type="PANTHER" id="PTHR36152:SF5">
    <property type="entry name" value="PROTEIN HCP1"/>
    <property type="match status" value="1"/>
</dbReference>
<dbReference type="InParanoid" id="W0RRA7"/>
<dbReference type="PANTHER" id="PTHR36152">
    <property type="entry name" value="CYTOPLASMIC PROTEIN-RELATED"/>
    <property type="match status" value="1"/>
</dbReference>
<reference evidence="1 2" key="1">
    <citation type="journal article" date="2014" name="Genome Announc.">
        <title>Genome Sequence and Methylome of Soil Bacterium Gemmatirosa kalamazoonensis KBS708T, a Member of the Rarely Cultivated Gemmatimonadetes Phylum.</title>
        <authorList>
            <person name="Debruyn J.M."/>
            <person name="Radosevich M."/>
            <person name="Wommack K.E."/>
            <person name="Polson S.W."/>
            <person name="Hauser L.J."/>
            <person name="Fawaz M.N."/>
            <person name="Korlach J."/>
            <person name="Tsai Y.C."/>
        </authorList>
    </citation>
    <scope>NUCLEOTIDE SEQUENCE [LARGE SCALE GENOMIC DNA]</scope>
    <source>
        <strain evidence="1 2">KBS708</strain>
        <plasmid evidence="2">Plasmid 1</plasmid>
    </source>
</reference>
<evidence type="ECO:0008006" key="3">
    <source>
        <dbReference type="Google" id="ProtNLM"/>
    </source>
</evidence>
<dbReference type="Proteomes" id="UP000019151">
    <property type="component" value="Plasmid 1"/>
</dbReference>
<proteinExistence type="predicted"/>
<accession>W0RRA7</accession>
<dbReference type="AlphaFoldDB" id="W0RRA7"/>
<dbReference type="InterPro" id="IPR008514">
    <property type="entry name" value="T6SS_Hcp"/>
</dbReference>
<keyword evidence="2" id="KW-1185">Reference proteome</keyword>
<dbReference type="EMBL" id="CP007129">
    <property type="protein sequence ID" value="AHG93002.1"/>
    <property type="molecule type" value="Genomic_DNA"/>
</dbReference>
<dbReference type="HOGENOM" id="CLU_112762_0_1_0"/>
<evidence type="ECO:0000313" key="2">
    <source>
        <dbReference type="Proteomes" id="UP000019151"/>
    </source>
</evidence>
<dbReference type="OrthoDB" id="5066999at2"/>
<dbReference type="InterPro" id="IPR036624">
    <property type="entry name" value="Hcp1-lik_sf"/>
</dbReference>
<geneLocation type="plasmid" evidence="1 2">
    <name>1</name>
</geneLocation>
<evidence type="ECO:0000313" key="1">
    <source>
        <dbReference type="EMBL" id="AHG93002.1"/>
    </source>
</evidence>
<name>W0RRA7_9BACT</name>
<gene>
    <name evidence="1" type="ORF">J421_5467</name>
</gene>
<sequence>MAFDTFLKIEGPDLKGESTATGYEGQIEVYSFSWGASNPVTVGSGATGLSGGKVSISSFNIMKKTETSSAPLFNACASGQHYDTATVTMRKAGGTAGQQIFLTYVFTDVMVESIQWSGSSGGDDSPTESVSFAFGKVEITYYAQDDKGAMKKAGQASWDLTKVTT</sequence>
<organism evidence="1 2">
    <name type="scientific">Gemmatirosa kalamazoonensis</name>
    <dbReference type="NCBI Taxonomy" id="861299"/>
    <lineage>
        <taxon>Bacteria</taxon>
        <taxon>Pseudomonadati</taxon>
        <taxon>Gemmatimonadota</taxon>
        <taxon>Gemmatimonadia</taxon>
        <taxon>Gemmatimonadales</taxon>
        <taxon>Gemmatimonadaceae</taxon>
        <taxon>Gemmatirosa</taxon>
    </lineage>
</organism>